<dbReference type="Proteomes" id="UP000789860">
    <property type="component" value="Unassembled WGS sequence"/>
</dbReference>
<reference evidence="1" key="1">
    <citation type="submission" date="2021-06" db="EMBL/GenBank/DDBJ databases">
        <authorList>
            <person name="Kallberg Y."/>
            <person name="Tangrot J."/>
            <person name="Rosling A."/>
        </authorList>
    </citation>
    <scope>NUCLEOTIDE SEQUENCE</scope>
    <source>
        <strain evidence="1">AU212A</strain>
    </source>
</reference>
<feature type="non-terminal residue" evidence="1">
    <location>
        <position position="66"/>
    </location>
</feature>
<accession>A0ACA9PA34</accession>
<keyword evidence="2" id="KW-1185">Reference proteome</keyword>
<proteinExistence type="predicted"/>
<evidence type="ECO:0000313" key="1">
    <source>
        <dbReference type="EMBL" id="CAG8694746.1"/>
    </source>
</evidence>
<dbReference type="EMBL" id="CAJVPM010037195">
    <property type="protein sequence ID" value="CAG8694746.1"/>
    <property type="molecule type" value="Genomic_DNA"/>
</dbReference>
<name>A0ACA9PA34_9GLOM</name>
<organism evidence="1 2">
    <name type="scientific">Scutellospora calospora</name>
    <dbReference type="NCBI Taxonomy" id="85575"/>
    <lineage>
        <taxon>Eukaryota</taxon>
        <taxon>Fungi</taxon>
        <taxon>Fungi incertae sedis</taxon>
        <taxon>Mucoromycota</taxon>
        <taxon>Glomeromycotina</taxon>
        <taxon>Glomeromycetes</taxon>
        <taxon>Diversisporales</taxon>
        <taxon>Gigasporaceae</taxon>
        <taxon>Scutellospora</taxon>
    </lineage>
</organism>
<gene>
    <name evidence="1" type="ORF">SCALOS_LOCUS10270</name>
</gene>
<protein>
    <submittedName>
        <fullName evidence="1">9689_t:CDS:1</fullName>
    </submittedName>
</protein>
<feature type="non-terminal residue" evidence="1">
    <location>
        <position position="1"/>
    </location>
</feature>
<sequence>DQRHRTISPFDPTTATSTSCTTLGCVSDMDDKILEWACTKAIEESPEKITEYLQAINKLSKERKIR</sequence>
<comment type="caution">
    <text evidence="1">The sequence shown here is derived from an EMBL/GenBank/DDBJ whole genome shotgun (WGS) entry which is preliminary data.</text>
</comment>
<evidence type="ECO:0000313" key="2">
    <source>
        <dbReference type="Proteomes" id="UP000789860"/>
    </source>
</evidence>